<dbReference type="AlphaFoldDB" id="A0A9P9DCR2"/>
<feature type="domain" description="Rhodopsin" evidence="8">
    <location>
        <begin position="34"/>
        <end position="270"/>
    </location>
</feature>
<dbReference type="OrthoDB" id="444631at2759"/>
<dbReference type="PANTHER" id="PTHR33048:SF47">
    <property type="entry name" value="INTEGRAL MEMBRANE PROTEIN-RELATED"/>
    <property type="match status" value="1"/>
</dbReference>
<evidence type="ECO:0000256" key="5">
    <source>
        <dbReference type="ARBA" id="ARBA00038359"/>
    </source>
</evidence>
<evidence type="ECO:0000313" key="9">
    <source>
        <dbReference type="EMBL" id="KAH7116769.1"/>
    </source>
</evidence>
<dbReference type="InterPro" id="IPR049326">
    <property type="entry name" value="Rhodopsin_dom_fungi"/>
</dbReference>
<feature type="transmembrane region" description="Helical" evidence="7">
    <location>
        <begin position="170"/>
        <end position="195"/>
    </location>
</feature>
<feature type="transmembrane region" description="Helical" evidence="7">
    <location>
        <begin position="15"/>
        <end position="38"/>
    </location>
</feature>
<keyword evidence="3 7" id="KW-1133">Transmembrane helix</keyword>
<name>A0A9P9DCR2_9PLEO</name>
<proteinExistence type="inferred from homology"/>
<keyword evidence="10" id="KW-1185">Reference proteome</keyword>
<evidence type="ECO:0000256" key="1">
    <source>
        <dbReference type="ARBA" id="ARBA00004141"/>
    </source>
</evidence>
<gene>
    <name evidence="9" type="ORF">B0J11DRAFT_100539</name>
</gene>
<feature type="transmembrane region" description="Helical" evidence="7">
    <location>
        <begin position="50"/>
        <end position="74"/>
    </location>
</feature>
<comment type="similarity">
    <text evidence="5">Belongs to the SAT4 family.</text>
</comment>
<evidence type="ECO:0000259" key="8">
    <source>
        <dbReference type="Pfam" id="PF20684"/>
    </source>
</evidence>
<evidence type="ECO:0000256" key="7">
    <source>
        <dbReference type="SAM" id="Phobius"/>
    </source>
</evidence>
<keyword evidence="4 7" id="KW-0472">Membrane</keyword>
<reference evidence="9" key="1">
    <citation type="journal article" date="2021" name="Nat. Commun.">
        <title>Genetic determinants of endophytism in the Arabidopsis root mycobiome.</title>
        <authorList>
            <person name="Mesny F."/>
            <person name="Miyauchi S."/>
            <person name="Thiergart T."/>
            <person name="Pickel B."/>
            <person name="Atanasova L."/>
            <person name="Karlsson M."/>
            <person name="Huettel B."/>
            <person name="Barry K.W."/>
            <person name="Haridas S."/>
            <person name="Chen C."/>
            <person name="Bauer D."/>
            <person name="Andreopoulos W."/>
            <person name="Pangilinan J."/>
            <person name="LaButti K."/>
            <person name="Riley R."/>
            <person name="Lipzen A."/>
            <person name="Clum A."/>
            <person name="Drula E."/>
            <person name="Henrissat B."/>
            <person name="Kohler A."/>
            <person name="Grigoriev I.V."/>
            <person name="Martin F.M."/>
            <person name="Hacquard S."/>
        </authorList>
    </citation>
    <scope>NUCLEOTIDE SEQUENCE</scope>
    <source>
        <strain evidence="9">MPI-CAGE-CH-0243</strain>
    </source>
</reference>
<keyword evidence="2 7" id="KW-0812">Transmembrane</keyword>
<feature type="compositionally biased region" description="Polar residues" evidence="6">
    <location>
        <begin position="283"/>
        <end position="297"/>
    </location>
</feature>
<dbReference type="EMBL" id="JAGMWT010000014">
    <property type="protein sequence ID" value="KAH7116769.1"/>
    <property type="molecule type" value="Genomic_DNA"/>
</dbReference>
<accession>A0A9P9DCR2</accession>
<evidence type="ECO:0000256" key="2">
    <source>
        <dbReference type="ARBA" id="ARBA00022692"/>
    </source>
</evidence>
<sequence>MSADEKALRAQSQAALINSLSIIFVTLSTVAVVLRIYTRHKILAIVGADDISIAVAQVLAIAVSITTCLEVKWGLGRHTQFVDAADATHQLKSLYANIMIYNASQILTKVSFLILYRRLFPGPNMQRVCLWLLLFIIGWGIVQEFIVGFSCVPLTAFLPSMIGKCIYTLPVWYLTSSMNIVTDFMIFLIPVFPVLKLQMGLKQKGMLLGLFCLGFFTCIISCIRLSTLHKGINTHDPFWDNAPAAYWSAVELNCGILCACLPTLRPLIQRVIPQLLSTRGATPKTGTGISHKLSTIQKRSRRDPEEGIYIRKDIELHSTTELTGAEAGYPPSLEESQTSIGTGPRGTTTKHKR</sequence>
<organism evidence="9 10">
    <name type="scientific">Dendryphion nanum</name>
    <dbReference type="NCBI Taxonomy" id="256645"/>
    <lineage>
        <taxon>Eukaryota</taxon>
        <taxon>Fungi</taxon>
        <taxon>Dikarya</taxon>
        <taxon>Ascomycota</taxon>
        <taxon>Pezizomycotina</taxon>
        <taxon>Dothideomycetes</taxon>
        <taxon>Pleosporomycetidae</taxon>
        <taxon>Pleosporales</taxon>
        <taxon>Torulaceae</taxon>
        <taxon>Dendryphion</taxon>
    </lineage>
</organism>
<feature type="region of interest" description="Disordered" evidence="6">
    <location>
        <begin position="283"/>
        <end position="302"/>
    </location>
</feature>
<dbReference type="Proteomes" id="UP000700596">
    <property type="component" value="Unassembled WGS sequence"/>
</dbReference>
<feature type="transmembrane region" description="Helical" evidence="7">
    <location>
        <begin position="94"/>
        <end position="116"/>
    </location>
</feature>
<feature type="transmembrane region" description="Helical" evidence="7">
    <location>
        <begin position="246"/>
        <end position="264"/>
    </location>
</feature>
<evidence type="ECO:0000256" key="4">
    <source>
        <dbReference type="ARBA" id="ARBA00023136"/>
    </source>
</evidence>
<dbReference type="GO" id="GO:0016020">
    <property type="term" value="C:membrane"/>
    <property type="evidence" value="ECO:0007669"/>
    <property type="project" value="UniProtKB-SubCell"/>
</dbReference>
<dbReference type="Pfam" id="PF20684">
    <property type="entry name" value="Fung_rhodopsin"/>
    <property type="match status" value="1"/>
</dbReference>
<dbReference type="PANTHER" id="PTHR33048">
    <property type="entry name" value="PTH11-LIKE INTEGRAL MEMBRANE PROTEIN (AFU_ORTHOLOGUE AFUA_5G11245)"/>
    <property type="match status" value="1"/>
</dbReference>
<feature type="region of interest" description="Disordered" evidence="6">
    <location>
        <begin position="321"/>
        <end position="353"/>
    </location>
</feature>
<comment type="caution">
    <text evidence="9">The sequence shown here is derived from an EMBL/GenBank/DDBJ whole genome shotgun (WGS) entry which is preliminary data.</text>
</comment>
<evidence type="ECO:0000256" key="6">
    <source>
        <dbReference type="SAM" id="MobiDB-lite"/>
    </source>
</evidence>
<comment type="subcellular location">
    <subcellularLocation>
        <location evidence="1">Membrane</location>
        <topology evidence="1">Multi-pass membrane protein</topology>
    </subcellularLocation>
</comment>
<feature type="transmembrane region" description="Helical" evidence="7">
    <location>
        <begin position="207"/>
        <end position="226"/>
    </location>
</feature>
<evidence type="ECO:0000313" key="10">
    <source>
        <dbReference type="Proteomes" id="UP000700596"/>
    </source>
</evidence>
<dbReference type="InterPro" id="IPR052337">
    <property type="entry name" value="SAT4-like"/>
</dbReference>
<protein>
    <recommendedName>
        <fullName evidence="8">Rhodopsin domain-containing protein</fullName>
    </recommendedName>
</protein>
<feature type="transmembrane region" description="Helical" evidence="7">
    <location>
        <begin position="128"/>
        <end position="158"/>
    </location>
</feature>
<feature type="compositionally biased region" description="Polar residues" evidence="6">
    <location>
        <begin position="334"/>
        <end position="347"/>
    </location>
</feature>
<evidence type="ECO:0000256" key="3">
    <source>
        <dbReference type="ARBA" id="ARBA00022989"/>
    </source>
</evidence>